<gene>
    <name evidence="7" type="ORF">B2K_21970</name>
</gene>
<dbReference type="PATRIC" id="fig|997761.3.peg.4325"/>
<dbReference type="PANTHER" id="PTHR12994:SF17">
    <property type="entry name" value="LD30995P"/>
    <property type="match status" value="1"/>
</dbReference>
<organism evidence="7 8">
    <name type="scientific">Paenibacillus mucilaginosus K02</name>
    <dbReference type="NCBI Taxonomy" id="997761"/>
    <lineage>
        <taxon>Bacteria</taxon>
        <taxon>Bacillati</taxon>
        <taxon>Bacillota</taxon>
        <taxon>Bacilli</taxon>
        <taxon>Bacillales</taxon>
        <taxon>Paenibacillaceae</taxon>
        <taxon>Paenibacillus</taxon>
    </lineage>
</organism>
<evidence type="ECO:0000313" key="7">
    <source>
        <dbReference type="EMBL" id="AFH63326.1"/>
    </source>
</evidence>
<dbReference type="Proteomes" id="UP000007392">
    <property type="component" value="Chromosome"/>
</dbReference>
<accession>I0BLS9</accession>
<proteinExistence type="inferred from homology"/>
<protein>
    <recommendedName>
        <fullName evidence="6">Dipeptidase</fullName>
        <ecNumber evidence="6">3.4.-.-</ecNumber>
    </recommendedName>
</protein>
<dbReference type="MEROPS" id="C69.001"/>
<sequence>MCTSVIVGKKATSDGTTLIARNEDMEINNWNKYIKYRSKPQYSIKKEVSTSEENIWTLGNGLQVPVPSKSFSYCSIPDAVGNVEAAYSIGDHFYFEERGINECNVAISATNSMDINEKALSADPLVSVGIEESIILTLILPQSESAIEAVELLGNYVETYGASEGNGILISDVNEVWYFEIGSCHHWIAVRVPEDSYVVIANCMRVHSVDLDDTENVKHSKGLFDFVVQHCLLENPERNHFNFAKAFGYPGSINDGKLDPYCNVDRLWLAQSILTPSKKQPVRMEEYPLFLKPDKKVNVSDVMNLLRATYKNTELEGIATRPIGVVITAESHIMTIDSKMPGRLKGVIWQTLNSPLGSPYMPIFATTDKIPASFSMGDSQYSPSSAYWSFRSLFALSSVNEKEYMSILKALWEEYESEFVKEYENIKKMLIDMAKTNYDEAVNFANKYSTGIMSQMVEAANGQLSTLITTISETQNG</sequence>
<dbReference type="Pfam" id="PF03577">
    <property type="entry name" value="Peptidase_C69"/>
    <property type="match status" value="1"/>
</dbReference>
<evidence type="ECO:0000256" key="6">
    <source>
        <dbReference type="RuleBase" id="RU364089"/>
    </source>
</evidence>
<dbReference type="Gene3D" id="3.60.60.10">
    <property type="entry name" value="Penicillin V Acylase, Chain A"/>
    <property type="match status" value="1"/>
</dbReference>
<evidence type="ECO:0000256" key="1">
    <source>
        <dbReference type="ARBA" id="ARBA00001670"/>
    </source>
</evidence>
<keyword evidence="4 6" id="KW-0378">Hydrolase</keyword>
<dbReference type="GO" id="GO:0006508">
    <property type="term" value="P:proteolysis"/>
    <property type="evidence" value="ECO:0007669"/>
    <property type="project" value="UniProtKB-KW"/>
</dbReference>
<dbReference type="AlphaFoldDB" id="I0BLS9"/>
<keyword evidence="3 6" id="KW-0645">Protease</keyword>
<dbReference type="EC" id="3.4.-.-" evidence="6"/>
<reference evidence="7 8" key="1">
    <citation type="submission" date="2013-06" db="EMBL/GenBank/DDBJ databases">
        <title>Complete genome sequence of Paenibacillus mucilaginosus K02.</title>
        <authorList>
            <person name="Xiao B."/>
            <person name="Sun L."/>
            <person name="Xiao L."/>
            <person name="Lian B."/>
        </authorList>
    </citation>
    <scope>NUCLEOTIDE SEQUENCE [LARGE SCALE GENOMIC DNA]</scope>
    <source>
        <strain evidence="7 8">K02</strain>
    </source>
</reference>
<comment type="similarity">
    <text evidence="2 6">Belongs to the peptidase C69 family.</text>
</comment>
<comment type="catalytic activity">
    <reaction evidence="1">
        <text>an L-aminoacyl-L-amino acid + H2O = 2 an L-alpha-amino acid</text>
        <dbReference type="Rhea" id="RHEA:48940"/>
        <dbReference type="ChEBI" id="CHEBI:15377"/>
        <dbReference type="ChEBI" id="CHEBI:59869"/>
        <dbReference type="ChEBI" id="CHEBI:77460"/>
        <dbReference type="EC" id="3.4.13.19"/>
    </reaction>
</comment>
<evidence type="ECO:0000313" key="8">
    <source>
        <dbReference type="Proteomes" id="UP000007392"/>
    </source>
</evidence>
<dbReference type="OrthoDB" id="9764088at2"/>
<dbReference type="GO" id="GO:0070004">
    <property type="term" value="F:cysteine-type exopeptidase activity"/>
    <property type="evidence" value="ECO:0007669"/>
    <property type="project" value="InterPro"/>
</dbReference>
<dbReference type="NCBIfam" id="NF033678">
    <property type="entry name" value="C69_fam_dipept"/>
    <property type="match status" value="1"/>
</dbReference>
<dbReference type="GO" id="GO:0016805">
    <property type="term" value="F:dipeptidase activity"/>
    <property type="evidence" value="ECO:0007669"/>
    <property type="project" value="UniProtKB-KW"/>
</dbReference>
<evidence type="ECO:0000256" key="3">
    <source>
        <dbReference type="ARBA" id="ARBA00022670"/>
    </source>
</evidence>
<dbReference type="EMBL" id="CP003422">
    <property type="protein sequence ID" value="AFH63326.1"/>
    <property type="molecule type" value="Genomic_DNA"/>
</dbReference>
<evidence type="ECO:0000256" key="2">
    <source>
        <dbReference type="ARBA" id="ARBA00007225"/>
    </source>
</evidence>
<name>I0BLS9_9BACL</name>
<dbReference type="HOGENOM" id="CLU_014823_0_2_9"/>
<dbReference type="RefSeq" id="WP_014651606.1">
    <property type="nucleotide sequence ID" value="NC_017672.3"/>
</dbReference>
<dbReference type="InterPro" id="IPR005322">
    <property type="entry name" value="Peptidase_C69"/>
</dbReference>
<keyword evidence="5 6" id="KW-0224">Dipeptidase</keyword>
<evidence type="ECO:0000256" key="5">
    <source>
        <dbReference type="ARBA" id="ARBA00022997"/>
    </source>
</evidence>
<dbReference type="PANTHER" id="PTHR12994">
    <property type="entry name" value="SECERNIN"/>
    <property type="match status" value="1"/>
</dbReference>
<dbReference type="InterPro" id="IPR047804">
    <property type="entry name" value="C69_dipept_A-like"/>
</dbReference>
<evidence type="ECO:0000256" key="4">
    <source>
        <dbReference type="ARBA" id="ARBA00022801"/>
    </source>
</evidence>
<dbReference type="KEGG" id="pmw:B2K_21970"/>